<name>A0A2P2J351_RHIMU</name>
<dbReference type="AlphaFoldDB" id="A0A2P2J351"/>
<organism evidence="1">
    <name type="scientific">Rhizophora mucronata</name>
    <name type="common">Asiatic mangrove</name>
    <dbReference type="NCBI Taxonomy" id="61149"/>
    <lineage>
        <taxon>Eukaryota</taxon>
        <taxon>Viridiplantae</taxon>
        <taxon>Streptophyta</taxon>
        <taxon>Embryophyta</taxon>
        <taxon>Tracheophyta</taxon>
        <taxon>Spermatophyta</taxon>
        <taxon>Magnoliopsida</taxon>
        <taxon>eudicotyledons</taxon>
        <taxon>Gunneridae</taxon>
        <taxon>Pentapetalae</taxon>
        <taxon>rosids</taxon>
        <taxon>fabids</taxon>
        <taxon>Malpighiales</taxon>
        <taxon>Rhizophoraceae</taxon>
        <taxon>Rhizophora</taxon>
    </lineage>
</organism>
<sequence>MKTFCFIWCPYKFFILWQTDLNASTPYTSPIWSTHKYLNLDPNVPSD</sequence>
<dbReference type="EMBL" id="GGEC01007431">
    <property type="protein sequence ID" value="MBW87914.1"/>
    <property type="molecule type" value="Transcribed_RNA"/>
</dbReference>
<reference evidence="1" key="1">
    <citation type="submission" date="2018-02" db="EMBL/GenBank/DDBJ databases">
        <title>Rhizophora mucronata_Transcriptome.</title>
        <authorList>
            <person name="Meera S.P."/>
            <person name="Sreeshan A."/>
            <person name="Augustine A."/>
        </authorList>
    </citation>
    <scope>NUCLEOTIDE SEQUENCE</scope>
    <source>
        <tissue evidence="1">Leaf</tissue>
    </source>
</reference>
<protein>
    <submittedName>
        <fullName evidence="1">Uncharacterized protein</fullName>
    </submittedName>
</protein>
<evidence type="ECO:0000313" key="1">
    <source>
        <dbReference type="EMBL" id="MBW87914.1"/>
    </source>
</evidence>
<accession>A0A2P2J351</accession>
<proteinExistence type="predicted"/>